<keyword evidence="3 6" id="KW-0812">Transmembrane</keyword>
<evidence type="ECO:0000256" key="6">
    <source>
        <dbReference type="RuleBase" id="RU000477"/>
    </source>
</evidence>
<feature type="transmembrane region" description="Helical" evidence="7">
    <location>
        <begin position="198"/>
        <end position="219"/>
    </location>
</feature>
<dbReference type="GO" id="GO:0015250">
    <property type="term" value="F:water channel activity"/>
    <property type="evidence" value="ECO:0007669"/>
    <property type="project" value="TreeGrafter"/>
</dbReference>
<reference evidence="8" key="1">
    <citation type="submission" date="2022-01" db="EMBL/GenBank/DDBJ databases">
        <authorList>
            <person name="Braso-Vives M."/>
        </authorList>
    </citation>
    <scope>NUCLEOTIDE SEQUENCE</scope>
</reference>
<dbReference type="PANTHER" id="PTHR19139:SF284">
    <property type="entry name" value="AQUAPORIN"/>
    <property type="match status" value="1"/>
</dbReference>
<evidence type="ECO:0000313" key="9">
    <source>
        <dbReference type="Proteomes" id="UP000838412"/>
    </source>
</evidence>
<dbReference type="EMBL" id="OV696694">
    <property type="protein sequence ID" value="CAH1273791.1"/>
    <property type="molecule type" value="Genomic_DNA"/>
</dbReference>
<evidence type="ECO:0000256" key="4">
    <source>
        <dbReference type="ARBA" id="ARBA00022989"/>
    </source>
</evidence>
<keyword evidence="9" id="KW-1185">Reference proteome</keyword>
<gene>
    <name evidence="8" type="primary">AQP8</name>
    <name evidence="8" type="ORF">BLAG_LOCUS25019</name>
</gene>
<organism evidence="8 9">
    <name type="scientific">Branchiostoma lanceolatum</name>
    <name type="common">Common lancelet</name>
    <name type="synonym">Amphioxus lanceolatum</name>
    <dbReference type="NCBI Taxonomy" id="7740"/>
    <lineage>
        <taxon>Eukaryota</taxon>
        <taxon>Metazoa</taxon>
        <taxon>Chordata</taxon>
        <taxon>Cephalochordata</taxon>
        <taxon>Leptocardii</taxon>
        <taxon>Amphioxiformes</taxon>
        <taxon>Branchiostomatidae</taxon>
        <taxon>Branchiostoma</taxon>
    </lineage>
</organism>
<sequence length="313" mass="33034">MSSTSQAQHPPQHTRKEDFAYQNNAYDHTYTSPNDTSVQLRCIKQSVSTSTLTTIGEDDAPEKPKDPPVQLYESFILPCIAEYVGMTLFVFIICLVSAYGSTAGPTWLLGVSLTTGFSFFSLLIAIGPVSGAHLNPVVTMGITLAGDFNPILGIPYVIAQIAGSITGAFFTKIVVPSNIYADCLGGAHSVGPGVTAGGAILCEVLITAFLILIILMSGVDSANSQQPLPPLAIALAVVVGITCGGPFSGGSMNPARAFGPAVASGVWDHHYVWWVGPLLGGLVSAGIYRILMASEDRRVLLWKRSQKKDTTST</sequence>
<dbReference type="SUPFAM" id="SSF81338">
    <property type="entry name" value="Aquaporin-like"/>
    <property type="match status" value="1"/>
</dbReference>
<protein>
    <submittedName>
        <fullName evidence="8">AQP8 protein</fullName>
    </submittedName>
</protein>
<dbReference type="InterPro" id="IPR000425">
    <property type="entry name" value="MIP"/>
</dbReference>
<dbReference type="InterPro" id="IPR023271">
    <property type="entry name" value="Aquaporin-like"/>
</dbReference>
<dbReference type="GO" id="GO:0005886">
    <property type="term" value="C:plasma membrane"/>
    <property type="evidence" value="ECO:0007669"/>
    <property type="project" value="TreeGrafter"/>
</dbReference>
<feature type="transmembrane region" description="Helical" evidence="7">
    <location>
        <begin position="271"/>
        <end position="291"/>
    </location>
</feature>
<evidence type="ECO:0000256" key="2">
    <source>
        <dbReference type="ARBA" id="ARBA00006175"/>
    </source>
</evidence>
<feature type="transmembrane region" description="Helical" evidence="7">
    <location>
        <begin position="75"/>
        <end position="99"/>
    </location>
</feature>
<dbReference type="Pfam" id="PF00230">
    <property type="entry name" value="MIP"/>
    <property type="match status" value="1"/>
</dbReference>
<dbReference type="PANTHER" id="PTHR19139">
    <property type="entry name" value="AQUAPORIN TRANSPORTER"/>
    <property type="match status" value="1"/>
</dbReference>
<keyword evidence="5 7" id="KW-0472">Membrane</keyword>
<dbReference type="OrthoDB" id="3222at2759"/>
<dbReference type="Gene3D" id="1.20.1080.10">
    <property type="entry name" value="Glycerol uptake facilitator protein"/>
    <property type="match status" value="1"/>
</dbReference>
<feature type="transmembrane region" description="Helical" evidence="7">
    <location>
        <begin position="231"/>
        <end position="251"/>
    </location>
</feature>
<dbReference type="PRINTS" id="PR00783">
    <property type="entry name" value="MINTRINSICP"/>
</dbReference>
<evidence type="ECO:0000256" key="7">
    <source>
        <dbReference type="SAM" id="Phobius"/>
    </source>
</evidence>
<comment type="subcellular location">
    <subcellularLocation>
        <location evidence="1">Membrane</location>
        <topology evidence="1">Multi-pass membrane protein</topology>
    </subcellularLocation>
</comment>
<proteinExistence type="inferred from homology"/>
<dbReference type="InterPro" id="IPR034294">
    <property type="entry name" value="Aquaporin_transptr"/>
</dbReference>
<dbReference type="FunFam" id="1.20.1080.10:FF:000019">
    <property type="entry name" value="AQuaPorin or aquaglyceroporin related"/>
    <property type="match status" value="1"/>
</dbReference>
<keyword evidence="4 7" id="KW-1133">Transmembrane helix</keyword>
<dbReference type="Proteomes" id="UP000838412">
    <property type="component" value="Chromosome 9"/>
</dbReference>
<keyword evidence="6" id="KW-0813">Transport</keyword>
<name>A0A8K0F3B5_BRALA</name>
<evidence type="ECO:0000256" key="1">
    <source>
        <dbReference type="ARBA" id="ARBA00004141"/>
    </source>
</evidence>
<dbReference type="AlphaFoldDB" id="A0A8K0F3B5"/>
<comment type="similarity">
    <text evidence="2 6">Belongs to the MIP/aquaporin (TC 1.A.8) family.</text>
</comment>
<evidence type="ECO:0000313" key="8">
    <source>
        <dbReference type="EMBL" id="CAH1273791.1"/>
    </source>
</evidence>
<accession>A0A8K0F3B5</accession>
<evidence type="ECO:0000256" key="5">
    <source>
        <dbReference type="ARBA" id="ARBA00023136"/>
    </source>
</evidence>
<evidence type="ECO:0000256" key="3">
    <source>
        <dbReference type="ARBA" id="ARBA00022692"/>
    </source>
</evidence>